<comment type="caution">
    <text evidence="2">The sequence shown here is derived from an EMBL/GenBank/DDBJ whole genome shotgun (WGS) entry which is preliminary data.</text>
</comment>
<protein>
    <submittedName>
        <fullName evidence="2">Uncharacterized protein</fullName>
    </submittedName>
</protein>
<dbReference type="RefSeq" id="WP_270039000.1">
    <property type="nucleotide sequence ID" value="NZ_JAPDOD010000004.1"/>
</dbReference>
<evidence type="ECO:0000313" key="3">
    <source>
        <dbReference type="Proteomes" id="UP001149140"/>
    </source>
</evidence>
<organism evidence="2 3">
    <name type="scientific">Solirubrobacter ginsenosidimutans</name>
    <dbReference type="NCBI Taxonomy" id="490573"/>
    <lineage>
        <taxon>Bacteria</taxon>
        <taxon>Bacillati</taxon>
        <taxon>Actinomycetota</taxon>
        <taxon>Thermoleophilia</taxon>
        <taxon>Solirubrobacterales</taxon>
        <taxon>Solirubrobacteraceae</taxon>
        <taxon>Solirubrobacter</taxon>
    </lineage>
</organism>
<sequence length="289" mass="29448">MRLSLPSLAAAVGSTAAALAAATPAQGADAVFGGTATGGAPIVIRTDAKTQVLKSIAISWDASCANGRYFGAGDELTPVEPVDGFSPGPAELLASRNAKGHFAGSQLAARDLGDAVAAIAVQLSGKFNAKRSTGTLSATVKIMDKATSTEITSCDSRKLSWVAARAPGTVYGGVTSQGEPMVLRLDSARRSVSDVITTWDASCGDAGFLRSPDHFVRFPIKSTGRFGNAFTADDAMDAGAKRHVDYDIKGRVSTTAAKGTLQVKVTDTDATGVATTCDSAGVTWKAATG</sequence>
<dbReference type="AlphaFoldDB" id="A0A9X3MS62"/>
<gene>
    <name evidence="2" type="ORF">OM076_08160</name>
</gene>
<evidence type="ECO:0000313" key="2">
    <source>
        <dbReference type="EMBL" id="MDA0160233.1"/>
    </source>
</evidence>
<proteinExistence type="predicted"/>
<feature type="signal peptide" evidence="1">
    <location>
        <begin position="1"/>
        <end position="20"/>
    </location>
</feature>
<keyword evidence="1" id="KW-0732">Signal</keyword>
<accession>A0A9X3MS62</accession>
<dbReference type="EMBL" id="JAPDOD010000004">
    <property type="protein sequence ID" value="MDA0160233.1"/>
    <property type="molecule type" value="Genomic_DNA"/>
</dbReference>
<name>A0A9X3MS62_9ACTN</name>
<reference evidence="2" key="1">
    <citation type="submission" date="2022-10" db="EMBL/GenBank/DDBJ databases">
        <title>The WGS of Solirubrobacter ginsenosidimutans DSM 21036.</title>
        <authorList>
            <person name="Jiang Z."/>
        </authorList>
    </citation>
    <scope>NUCLEOTIDE SEQUENCE</scope>
    <source>
        <strain evidence="2">DSM 21036</strain>
    </source>
</reference>
<keyword evidence="3" id="KW-1185">Reference proteome</keyword>
<evidence type="ECO:0000256" key="1">
    <source>
        <dbReference type="SAM" id="SignalP"/>
    </source>
</evidence>
<feature type="chain" id="PRO_5040990605" evidence="1">
    <location>
        <begin position="21"/>
        <end position="289"/>
    </location>
</feature>
<dbReference type="Proteomes" id="UP001149140">
    <property type="component" value="Unassembled WGS sequence"/>
</dbReference>